<proteinExistence type="predicted"/>
<organism evidence="1">
    <name type="scientific">Pseudomonas aeruginosa</name>
    <dbReference type="NCBI Taxonomy" id="287"/>
    <lineage>
        <taxon>Bacteria</taxon>
        <taxon>Pseudomonadati</taxon>
        <taxon>Pseudomonadota</taxon>
        <taxon>Gammaproteobacteria</taxon>
        <taxon>Pseudomonadales</taxon>
        <taxon>Pseudomonadaceae</taxon>
        <taxon>Pseudomonas</taxon>
    </lineage>
</organism>
<dbReference type="InterPro" id="IPR010727">
    <property type="entry name" value="DUF1302"/>
</dbReference>
<sequence length="626" mass="67890">MRFERSESGLINPLLLKMTACITPLALMISLQAQAGEFALGEITGRANGSISVGGIWNAEKPDSNLIFQGNADHIGYGSAGEFNPSGARNGDDGRLNFRKRNLVSSPITLLAETELNWRNYGVFLRGKAWYDYTLNNREVDHGHSANGYQVGAKLNDSGFDDLAKFQGVALLDAYVFGDFEVGERPLHLRGGNQVINWGEGLFFQNGLNSINPVDLAALRRPGSQLKEALLPVPLLFANFGITDSLNLEVFYQLQWRETVLEGCGTYFASNDLIQDGCFGLARGGIAANPNDEAGYAKGLYVHRLEDDEPSDSGQFGMAMRYFADSISTEFGAYAMNIHSRTPQNRARTDLRPAVGAGWIAGQEATNAKYFMAFPEDVRIFGLSFSTSLLGASVFGEYSYRPNQPVGLSLGDTIPSTFGNPNLLIPGAPLAGEMKAAAPGSLINGYDRLEVSQLSLGFIKSFPRVLGADGLDVTGEVAMKYMHDLPALSERRYGKTEAYGSNMADGQGIGSPGCNAGVPEQSYKKIGCSRDGFVTDLSWGYRLRAQLNYSGLLAGVNVSPFMTFGQDVKGWSHDGNFVEDRLLGSLGVRASYKQNYSAELSWSGTGNTPLVVTDRDFVAFNLRMGF</sequence>
<dbReference type="Pfam" id="PF06980">
    <property type="entry name" value="DUF1302"/>
    <property type="match status" value="1"/>
</dbReference>
<dbReference type="RefSeq" id="WP_228723543.1">
    <property type="nucleotide sequence ID" value="NZ_CAADKL010000058.1"/>
</dbReference>
<evidence type="ECO:0008006" key="2">
    <source>
        <dbReference type="Google" id="ProtNLM"/>
    </source>
</evidence>
<reference evidence="1" key="2">
    <citation type="journal article" date="2015" name="Genome Announc.">
        <title>Genome Sequence of the Urethral Catheter Isolate Pseudomonas aeruginosa MH19.</title>
        <authorList>
            <person name="Vorholter F.J."/>
            <person name="Tielen P."/>
            <person name="Wibberg D."/>
            <person name="Narten M."/>
            <person name="Schobert M."/>
            <person name="Tupker R."/>
            <person name="Blom J."/>
            <person name="Schatschneider S."/>
            <person name="Winkler A."/>
            <person name="Albersmeier A."/>
            <person name="Goesmann A."/>
            <person name="Puhler A."/>
            <person name="Jahn D."/>
        </authorList>
    </citation>
    <scope>NUCLEOTIDE SEQUENCE [LARGE SCALE GENOMIC DNA]</scope>
    <source>
        <strain evidence="1">MH19</strain>
        <plasmid evidence="1">pPAMH19</plasmid>
    </source>
</reference>
<accession>A0A0B7KTA1</accession>
<dbReference type="AlphaFoldDB" id="A0A0B7KTA1"/>
<reference evidence="1" key="1">
    <citation type="submission" date="2014-09" db="EMBL/GenBank/DDBJ databases">
        <authorList>
            <person name="Wibberg Daniel"/>
        </authorList>
    </citation>
    <scope>NUCLEOTIDE SEQUENCE</scope>
    <source>
        <strain evidence="1">MH19</strain>
        <plasmid evidence="1">pPAMH19</plasmid>
    </source>
</reference>
<name>A0A0B7KTA1_PSEAI</name>
<keyword evidence="1" id="KW-0614">Plasmid</keyword>
<evidence type="ECO:0000313" key="1">
    <source>
        <dbReference type="EMBL" id="CEO58235.1"/>
    </source>
</evidence>
<geneLocation type="plasmid" evidence="1">
    <name>pPAMH19</name>
</geneLocation>
<dbReference type="EMBL" id="LN809998">
    <property type="protein sequence ID" value="CEO58235.1"/>
    <property type="molecule type" value="Genomic_DNA"/>
</dbReference>
<gene>
    <name evidence="1" type="ORF">PAMH19_p0025</name>
</gene>
<protein>
    <recommendedName>
        <fullName evidence="2">DUF1302 domain-containing protein</fullName>
    </recommendedName>
</protein>